<feature type="domain" description="DUF3108" evidence="2">
    <location>
        <begin position="69"/>
        <end position="269"/>
    </location>
</feature>
<keyword evidence="1" id="KW-0732">Signal</keyword>
<organism evidence="3 4">
    <name type="scientific">Hymenobacter cellulosilyticus</name>
    <dbReference type="NCBI Taxonomy" id="2932248"/>
    <lineage>
        <taxon>Bacteria</taxon>
        <taxon>Pseudomonadati</taxon>
        <taxon>Bacteroidota</taxon>
        <taxon>Cytophagia</taxon>
        <taxon>Cytophagales</taxon>
        <taxon>Hymenobacteraceae</taxon>
        <taxon>Hymenobacter</taxon>
    </lineage>
</organism>
<dbReference type="AlphaFoldDB" id="A0A8T9Q2N8"/>
<reference evidence="3" key="1">
    <citation type="submission" date="2022-04" db="EMBL/GenBank/DDBJ databases">
        <title>Hymenobacter sp. isolated from the air.</title>
        <authorList>
            <person name="Won M."/>
            <person name="Lee C.-M."/>
            <person name="Woen H.-Y."/>
            <person name="Kwon S.-W."/>
        </authorList>
    </citation>
    <scope>NUCLEOTIDE SEQUENCE</scope>
    <source>
        <strain evidence="3">5116S-3</strain>
    </source>
</reference>
<protein>
    <recommendedName>
        <fullName evidence="2">DUF3108 domain-containing protein</fullName>
    </recommendedName>
</protein>
<feature type="chain" id="PRO_5035853906" description="DUF3108 domain-containing protein" evidence="1">
    <location>
        <begin position="26"/>
        <end position="279"/>
    </location>
</feature>
<proteinExistence type="predicted"/>
<dbReference type="EMBL" id="CP095046">
    <property type="protein sequence ID" value="UOQ70731.1"/>
    <property type="molecule type" value="Genomic_DNA"/>
</dbReference>
<dbReference type="Pfam" id="PF21347">
    <property type="entry name" value="DUF3108_like"/>
    <property type="match status" value="1"/>
</dbReference>
<gene>
    <name evidence="3" type="ORF">MUN79_18810</name>
</gene>
<dbReference type="RefSeq" id="WP_244674149.1">
    <property type="nucleotide sequence ID" value="NZ_CP095046.1"/>
</dbReference>
<dbReference type="Gene3D" id="2.40.360.20">
    <property type="match status" value="1"/>
</dbReference>
<feature type="signal peptide" evidence="1">
    <location>
        <begin position="1"/>
        <end position="25"/>
    </location>
</feature>
<dbReference type="Proteomes" id="UP000831796">
    <property type="component" value="Chromosome"/>
</dbReference>
<evidence type="ECO:0000313" key="4">
    <source>
        <dbReference type="Proteomes" id="UP000831796"/>
    </source>
</evidence>
<evidence type="ECO:0000259" key="2">
    <source>
        <dbReference type="Pfam" id="PF21347"/>
    </source>
</evidence>
<name>A0A8T9Q2N8_9BACT</name>
<evidence type="ECO:0000313" key="3">
    <source>
        <dbReference type="EMBL" id="UOQ70731.1"/>
    </source>
</evidence>
<sequence length="279" mass="30690">MSAFPAFRFFLPLLLTQLPLSPLWAQVARPAPDTATRPVASATAPEVALAATGLDCHHPFGLTDNNERVYRLTTANGKPDGEVRMRVVSLSSEMNKKKTVETHKVLLKSGHYDPKNRLLNMQDLTISCRQDTSFVDGMSEFKPESIRSFRDRKFAYTPVALGWPHQPSVGSELPAGGSQVEVSSSVVDIARVSSMVRKRKVVSGPAPVQTPAGTFSCYKVESEHEDATQARKDIVMRTTYKVVDYYSPTMGIVKTEVYDKKGKLSQTRTLAVVNSGQGQ</sequence>
<keyword evidence="4" id="KW-1185">Reference proteome</keyword>
<dbReference type="KEGG" id="hcu:MUN79_18810"/>
<dbReference type="InterPro" id="IPR049279">
    <property type="entry name" value="DUF3108-like"/>
</dbReference>
<accession>A0A8T9Q2N8</accession>
<evidence type="ECO:0000256" key="1">
    <source>
        <dbReference type="SAM" id="SignalP"/>
    </source>
</evidence>